<dbReference type="SUPFAM" id="SSF56731">
    <property type="entry name" value="DNA primase core"/>
    <property type="match status" value="1"/>
</dbReference>
<sequence>MLESPEALDYLKQRGLDNPELIKTFKLGYANRTLGYRLPNKNRAEGKAIRARLQSIGLIRSSGHEHFTGSLVVPVMDGHGNAQEIYGRKLLGNRLRKGTPQHTYLPGPHKGVWNAAALVACEEIILCESLIDAMTFWVNGFRNVTASYGTNGCTDEHKALFASGQVKRILIAYDNDSAGNGAAEKLTKQLTALGLDCFRIEFPKGMDANEYALAVQPAQKSLGLVIRQAAWLGNGQGKNGVRPDITTHAPNTPRELASIEAVGDSLVDMDSGEVLAEGAEASSLVASQVEQADTTTAKVVPPHAEGLQFIEQGHDLLLALDNLTWRIRGLANNTHPEQLKINLLVKNDTGFHVDNLDLYASRARQAFAKQACSELRVSEGLIKQHLGALLLALEIKQDALLKEKQLSTEQAPMSEAEREAALALLKAPDLLNRILTDLDSCGVVGERTNKLVGYLAASSRKLDKPLAVMIQSASAAGKSSLMDAILQLFPDEQQVKYSAMTGQSLFYMGETNLKHKILAIAEEEGAEHASYALKLLQSEGEVSIASTGKNPTTGNLETQEYKVEGPVMLMMTTTAIDIDEELLNRCLVLSVNESRAQTESIHAKQRQSQTLEGLLQQKSKTDVIQLHQNAQRLIRPLLVANPYAEQLTFLSDKTRTRRDHMKYLTLIRTIALVHQHQRTIKRVEHSTASGTDLLEYIEVVPEDIAMANRLAHEVLGRSLDELPPQTRKLLAHIHAMVTDACTAPSVTQPAYRFTRKDIRQYTGWSDNQLKVHCVRLVEMEYLLAHSGGRGAIIHYELLYDGQPEEEGKHLMGLIDDAVLSSSQHYDAQTLGQSSSKLAAGCPQVGAKLGSAQIAPSQAPQGRAVDSTVYNAENEKTPITDTDIATHASHHNSSAASLAAAAPSLGN</sequence>
<name>A0ABV7FKU9_9ALTE</name>
<keyword evidence="3" id="KW-1185">Reference proteome</keyword>
<evidence type="ECO:0000313" key="3">
    <source>
        <dbReference type="Proteomes" id="UP001595478"/>
    </source>
</evidence>
<dbReference type="InterPro" id="IPR006171">
    <property type="entry name" value="TOPRIM_dom"/>
</dbReference>
<dbReference type="Pfam" id="PF13155">
    <property type="entry name" value="Toprim_2"/>
    <property type="match status" value="1"/>
</dbReference>
<dbReference type="EMBL" id="JBHRSW010000004">
    <property type="protein sequence ID" value="MFC3120024.1"/>
    <property type="molecule type" value="Genomic_DNA"/>
</dbReference>
<dbReference type="RefSeq" id="WP_376918554.1">
    <property type="nucleotide sequence ID" value="NZ_JBHRSW010000004.1"/>
</dbReference>
<dbReference type="Gene3D" id="3.90.980.10">
    <property type="entry name" value="DNA primase, catalytic core, N-terminal domain"/>
    <property type="match status" value="1"/>
</dbReference>
<dbReference type="PANTHER" id="PTHR30313:SF2">
    <property type="entry name" value="DNA PRIMASE"/>
    <property type="match status" value="1"/>
</dbReference>
<dbReference type="PANTHER" id="PTHR30313">
    <property type="entry name" value="DNA PRIMASE"/>
    <property type="match status" value="1"/>
</dbReference>
<dbReference type="InterPro" id="IPR050219">
    <property type="entry name" value="DnaG_primase"/>
</dbReference>
<dbReference type="CDD" id="cd03364">
    <property type="entry name" value="TOPRIM_DnaG_primases"/>
    <property type="match status" value="1"/>
</dbReference>
<evidence type="ECO:0000259" key="1">
    <source>
        <dbReference type="PROSITE" id="PS50880"/>
    </source>
</evidence>
<organism evidence="2 3">
    <name type="scientific">Agaribacter flavus</name>
    <dbReference type="NCBI Taxonomy" id="1902781"/>
    <lineage>
        <taxon>Bacteria</taxon>
        <taxon>Pseudomonadati</taxon>
        <taxon>Pseudomonadota</taxon>
        <taxon>Gammaproteobacteria</taxon>
        <taxon>Alteromonadales</taxon>
        <taxon>Alteromonadaceae</taxon>
        <taxon>Agaribacter</taxon>
    </lineage>
</organism>
<proteinExistence type="predicted"/>
<dbReference type="InterPro" id="IPR034151">
    <property type="entry name" value="TOPRIM_DnaG_bac"/>
</dbReference>
<accession>A0ABV7FKU9</accession>
<dbReference type="InterPro" id="IPR037068">
    <property type="entry name" value="DNA_primase_core_N_sf"/>
</dbReference>
<reference evidence="3" key="1">
    <citation type="journal article" date="2019" name="Int. J. Syst. Evol. Microbiol.">
        <title>The Global Catalogue of Microorganisms (GCM) 10K type strain sequencing project: providing services to taxonomists for standard genome sequencing and annotation.</title>
        <authorList>
            <consortium name="The Broad Institute Genomics Platform"/>
            <consortium name="The Broad Institute Genome Sequencing Center for Infectious Disease"/>
            <person name="Wu L."/>
            <person name="Ma J."/>
        </authorList>
    </citation>
    <scope>NUCLEOTIDE SEQUENCE [LARGE SCALE GENOMIC DNA]</scope>
    <source>
        <strain evidence="3">KCTC 52473</strain>
    </source>
</reference>
<gene>
    <name evidence="2" type="ORF">ACFOHL_00140</name>
</gene>
<evidence type="ECO:0000313" key="2">
    <source>
        <dbReference type="EMBL" id="MFC3120024.1"/>
    </source>
</evidence>
<comment type="caution">
    <text evidence="2">The sequence shown here is derived from an EMBL/GenBank/DDBJ whole genome shotgun (WGS) entry which is preliminary data.</text>
</comment>
<dbReference type="Gene3D" id="3.40.1360.10">
    <property type="match status" value="1"/>
</dbReference>
<feature type="domain" description="Toprim" evidence="1">
    <location>
        <begin position="122"/>
        <end position="205"/>
    </location>
</feature>
<dbReference type="Proteomes" id="UP001595478">
    <property type="component" value="Unassembled WGS sequence"/>
</dbReference>
<protein>
    <submittedName>
        <fullName evidence="2">Toprim domain-containing protein</fullName>
    </submittedName>
</protein>
<dbReference type="PROSITE" id="PS50880">
    <property type="entry name" value="TOPRIM"/>
    <property type="match status" value="1"/>
</dbReference>